<dbReference type="EMBL" id="PZQS01000008">
    <property type="protein sequence ID" value="PVD25637.1"/>
    <property type="molecule type" value="Genomic_DNA"/>
</dbReference>
<evidence type="ECO:0000256" key="2">
    <source>
        <dbReference type="ARBA" id="ARBA00022737"/>
    </source>
</evidence>
<dbReference type="CDD" id="cd00116">
    <property type="entry name" value="LRR_RI"/>
    <property type="match status" value="1"/>
</dbReference>
<dbReference type="OrthoDB" id="10034042at2759"/>
<protein>
    <recommendedName>
        <fullName evidence="8">Protein phosphatase 1 regulatory subunit 37</fullName>
    </recommendedName>
</protein>
<evidence type="ECO:0000256" key="1">
    <source>
        <dbReference type="ARBA" id="ARBA00022614"/>
    </source>
</evidence>
<sequence length="759" mass="83468">MSNKTSACSSAENGLLEGQEVNKVKDAADSGGGSLTIGADSSSFSDEYLSEKQKSSPLKMKSRNKITFPTGDLVSTYHDPPDPWKNVRNYTTHEVISAYRKSCEKYNTKPMYKIIQQIEAFSCSGKREEKLVVKGDKIEPRHCEALEEIFRRVQFKTLEFEASHLDDECAVALFDMIEYYDSTCHLNISFNKNIGLRGWQACSRLIRRASTQHTPSLTALDVRSCDLNDRSIPVFGRALKLGSHLTILHMENMYLSGRALIILVAALKMNETLQELFLADNRLMPSDGIQLGNLLKYNHSLTLLDLRNNHLQDVGVGHVCEGLYEQNLDHGLKTLVLWNNQITYQSMAAIGRALGSTKCLETLNLGHNNVTNEGIHILKEGLLKSKSLLRLGLQSTRLTCEGAVALAEYVADSAHLLRLDLRENDIKTAGLMALSLSLKVNDSVTRIDLDKETKKEPGMKDYAEQQKRLLQDIQLLLERNQQRALQREEEERRQLEERAHQEVARISVESALALAQEAVQAHPELLCLTEQNSRRRPSLLFDATQLTPQESLESPHPSDVHPLFPGQQESGLAGATVIPEVSVSASSPPMTLELQHPLTAVTVTPSPGTVTEGSMILPLPQSLTGATVLPSPPVELLLSPQYYPRPTARKIFSVSRVKEPLPVMSPTVSQTGALGTTPNVVSPTGASSLLPGTPAPTIGISPTLLCQDLAVETVREYIEQIVSDSSLVHQPGSVKAGGDGKLSEVDSYGEGIRASHSRE</sequence>
<organism evidence="6 7">
    <name type="scientific">Pomacea canaliculata</name>
    <name type="common">Golden apple snail</name>
    <dbReference type="NCBI Taxonomy" id="400727"/>
    <lineage>
        <taxon>Eukaryota</taxon>
        <taxon>Metazoa</taxon>
        <taxon>Spiralia</taxon>
        <taxon>Lophotrochozoa</taxon>
        <taxon>Mollusca</taxon>
        <taxon>Gastropoda</taxon>
        <taxon>Caenogastropoda</taxon>
        <taxon>Architaenioglossa</taxon>
        <taxon>Ampullarioidea</taxon>
        <taxon>Ampullariidae</taxon>
        <taxon>Pomacea</taxon>
    </lineage>
</organism>
<dbReference type="Proteomes" id="UP000245119">
    <property type="component" value="Linkage Group LG8"/>
</dbReference>
<evidence type="ECO:0000256" key="3">
    <source>
        <dbReference type="ARBA" id="ARBA00038315"/>
    </source>
</evidence>
<dbReference type="SUPFAM" id="SSF52047">
    <property type="entry name" value="RNI-like"/>
    <property type="match status" value="1"/>
</dbReference>
<dbReference type="InterPro" id="IPR001611">
    <property type="entry name" value="Leu-rich_rpt"/>
</dbReference>
<feature type="coiled-coil region" evidence="4">
    <location>
        <begin position="459"/>
        <end position="505"/>
    </location>
</feature>
<dbReference type="InterPro" id="IPR032675">
    <property type="entry name" value="LRR_dom_sf"/>
</dbReference>
<comment type="similarity">
    <text evidence="3">Belongs to the PPP1R37 family.</text>
</comment>
<proteinExistence type="inferred from homology"/>
<dbReference type="PANTHER" id="PTHR24112:SF9">
    <property type="entry name" value="PROTEIN PHOSPHATASE 1 REGULATORY SUBUNIT 37"/>
    <property type="match status" value="1"/>
</dbReference>
<dbReference type="PANTHER" id="PTHR24112">
    <property type="entry name" value="LEUCINE-RICH REPEAT, ISOFORM F-RELATED"/>
    <property type="match status" value="1"/>
</dbReference>
<comment type="caution">
    <text evidence="6">The sequence shown here is derived from an EMBL/GenBank/DDBJ whole genome shotgun (WGS) entry which is preliminary data.</text>
</comment>
<dbReference type="InterPro" id="IPR051279">
    <property type="entry name" value="PP1-Reg/Actin-Interact_Protein"/>
</dbReference>
<evidence type="ECO:0000313" key="6">
    <source>
        <dbReference type="EMBL" id="PVD25637.1"/>
    </source>
</evidence>
<name>A0A2T7NWV7_POMCA</name>
<feature type="compositionally biased region" description="Polar residues" evidence="5">
    <location>
        <begin position="1"/>
        <end position="12"/>
    </location>
</feature>
<dbReference type="Gene3D" id="3.80.10.10">
    <property type="entry name" value="Ribonuclease Inhibitor"/>
    <property type="match status" value="1"/>
</dbReference>
<dbReference type="SMART" id="SM00368">
    <property type="entry name" value="LRR_RI"/>
    <property type="match status" value="7"/>
</dbReference>
<evidence type="ECO:0008006" key="8">
    <source>
        <dbReference type="Google" id="ProtNLM"/>
    </source>
</evidence>
<evidence type="ECO:0000256" key="5">
    <source>
        <dbReference type="SAM" id="MobiDB-lite"/>
    </source>
</evidence>
<evidence type="ECO:0000313" key="7">
    <source>
        <dbReference type="Proteomes" id="UP000245119"/>
    </source>
</evidence>
<keyword evidence="7" id="KW-1185">Reference proteome</keyword>
<reference evidence="6 7" key="1">
    <citation type="submission" date="2018-04" db="EMBL/GenBank/DDBJ databases">
        <title>The genome of golden apple snail Pomacea canaliculata provides insight into stress tolerance and invasive adaptation.</title>
        <authorList>
            <person name="Liu C."/>
            <person name="Liu B."/>
            <person name="Ren Y."/>
            <person name="Zhang Y."/>
            <person name="Wang H."/>
            <person name="Li S."/>
            <person name="Jiang F."/>
            <person name="Yin L."/>
            <person name="Zhang G."/>
            <person name="Qian W."/>
            <person name="Fan W."/>
        </authorList>
    </citation>
    <scope>NUCLEOTIDE SEQUENCE [LARGE SCALE GENOMIC DNA]</scope>
    <source>
        <strain evidence="6">SZHN2017</strain>
        <tissue evidence="6">Muscle</tissue>
    </source>
</reference>
<feature type="region of interest" description="Disordered" evidence="5">
    <location>
        <begin position="1"/>
        <end position="59"/>
    </location>
</feature>
<dbReference type="Pfam" id="PF13516">
    <property type="entry name" value="LRR_6"/>
    <property type="match status" value="3"/>
</dbReference>
<keyword evidence="4" id="KW-0175">Coiled coil</keyword>
<accession>A0A2T7NWV7</accession>
<feature type="region of interest" description="Disordered" evidence="5">
    <location>
        <begin position="729"/>
        <end position="759"/>
    </location>
</feature>
<keyword evidence="1" id="KW-0433">Leucine-rich repeat</keyword>
<dbReference type="AlphaFoldDB" id="A0A2T7NWV7"/>
<gene>
    <name evidence="6" type="ORF">C0Q70_13296</name>
</gene>
<keyword evidence="2" id="KW-0677">Repeat</keyword>
<evidence type="ECO:0000256" key="4">
    <source>
        <dbReference type="SAM" id="Coils"/>
    </source>
</evidence>